<sequence>MDGLDSVFEESDLRGFLGSEYSEEMLKRLQELESFCVRKRVEISTQAAQAEISFAQYAIELNKLSEQLLEKVTEIAGSELCKHIFDVYPGEGFQLVSVEECAREDTKRIKHVKNYGFLYPRDPKIVENAIRFVEKLSSDGARLYLDLSDLLQAIESTAKEKFIRKGRNEVWFALHEINDILDPFFPFIAELCTSEYNIIYSSGNRNASEQTDSLRRRLVAENIIDNIETARERIGFRSQISNFLTTGNFCFIVNDENPESRDIQNVCGFLAFLSDKDRTIGGKTIPQTEARKRWLDLSNERMWLVVNNG</sequence>
<evidence type="ECO:0000313" key="1">
    <source>
        <dbReference type="EMBL" id="VFJ91638.1"/>
    </source>
</evidence>
<dbReference type="AlphaFoldDB" id="A0A450UGI3"/>
<name>A0A450UGI3_9GAMM</name>
<protein>
    <submittedName>
        <fullName evidence="1">Uncharacterized protein</fullName>
    </submittedName>
</protein>
<gene>
    <name evidence="1" type="ORF">BECKLFY1418B_GA0070995_102713</name>
</gene>
<reference evidence="1" key="1">
    <citation type="submission" date="2019-02" db="EMBL/GenBank/DDBJ databases">
        <authorList>
            <person name="Gruber-Vodicka R. H."/>
            <person name="Seah K. B. B."/>
        </authorList>
    </citation>
    <scope>NUCLEOTIDE SEQUENCE</scope>
    <source>
        <strain evidence="1">BECK_M7</strain>
    </source>
</reference>
<dbReference type="EMBL" id="CAADFF010000027">
    <property type="protein sequence ID" value="VFJ91638.1"/>
    <property type="molecule type" value="Genomic_DNA"/>
</dbReference>
<organism evidence="1">
    <name type="scientific">Candidatus Kentrum sp. LFY</name>
    <dbReference type="NCBI Taxonomy" id="2126342"/>
    <lineage>
        <taxon>Bacteria</taxon>
        <taxon>Pseudomonadati</taxon>
        <taxon>Pseudomonadota</taxon>
        <taxon>Gammaproteobacteria</taxon>
        <taxon>Candidatus Kentrum</taxon>
    </lineage>
</organism>
<proteinExistence type="predicted"/>
<accession>A0A450UGI3</accession>